<comment type="caution">
    <text evidence="1">The sequence shown here is derived from an EMBL/GenBank/DDBJ whole genome shotgun (WGS) entry which is preliminary data.</text>
</comment>
<protein>
    <submittedName>
        <fullName evidence="1">Uncharacterized protein</fullName>
    </submittedName>
</protein>
<gene>
    <name evidence="1" type="ORF">CCACVL1_01515</name>
</gene>
<name>A0A1R3KHJ0_COCAP</name>
<accession>A0A1R3KHJ0</accession>
<sequence length="23" mass="2622">MECVACTGHQRLWPGQRHPKACL</sequence>
<keyword evidence="2" id="KW-1185">Reference proteome</keyword>
<proteinExistence type="predicted"/>
<dbReference type="AlphaFoldDB" id="A0A1R3KHJ0"/>
<dbReference type="EMBL" id="AWWV01004878">
    <property type="protein sequence ID" value="OMP06545.1"/>
    <property type="molecule type" value="Genomic_DNA"/>
</dbReference>
<dbReference type="Proteomes" id="UP000188268">
    <property type="component" value="Unassembled WGS sequence"/>
</dbReference>
<dbReference type="Gramene" id="OMP06545">
    <property type="protein sequence ID" value="OMP06545"/>
    <property type="gene ID" value="CCACVL1_01515"/>
</dbReference>
<evidence type="ECO:0000313" key="2">
    <source>
        <dbReference type="Proteomes" id="UP000188268"/>
    </source>
</evidence>
<reference evidence="1 2" key="1">
    <citation type="submission" date="2013-09" db="EMBL/GenBank/DDBJ databases">
        <title>Corchorus capsularis genome sequencing.</title>
        <authorList>
            <person name="Alam M."/>
            <person name="Haque M.S."/>
            <person name="Islam M.S."/>
            <person name="Emdad E.M."/>
            <person name="Islam M.M."/>
            <person name="Ahmed B."/>
            <person name="Halim A."/>
            <person name="Hossen Q.M.M."/>
            <person name="Hossain M.Z."/>
            <person name="Ahmed R."/>
            <person name="Khan M.M."/>
            <person name="Islam R."/>
            <person name="Rashid M.M."/>
            <person name="Khan S.A."/>
            <person name="Rahman M.S."/>
            <person name="Alam M."/>
        </authorList>
    </citation>
    <scope>NUCLEOTIDE SEQUENCE [LARGE SCALE GENOMIC DNA]</scope>
    <source>
        <strain evidence="2">cv. CVL-1</strain>
        <tissue evidence="1">Whole seedling</tissue>
    </source>
</reference>
<organism evidence="1 2">
    <name type="scientific">Corchorus capsularis</name>
    <name type="common">Jute</name>
    <dbReference type="NCBI Taxonomy" id="210143"/>
    <lineage>
        <taxon>Eukaryota</taxon>
        <taxon>Viridiplantae</taxon>
        <taxon>Streptophyta</taxon>
        <taxon>Embryophyta</taxon>
        <taxon>Tracheophyta</taxon>
        <taxon>Spermatophyta</taxon>
        <taxon>Magnoliopsida</taxon>
        <taxon>eudicotyledons</taxon>
        <taxon>Gunneridae</taxon>
        <taxon>Pentapetalae</taxon>
        <taxon>rosids</taxon>
        <taxon>malvids</taxon>
        <taxon>Malvales</taxon>
        <taxon>Malvaceae</taxon>
        <taxon>Grewioideae</taxon>
        <taxon>Apeibeae</taxon>
        <taxon>Corchorus</taxon>
    </lineage>
</organism>
<evidence type="ECO:0000313" key="1">
    <source>
        <dbReference type="EMBL" id="OMP06545.1"/>
    </source>
</evidence>